<feature type="region of interest" description="Disordered" evidence="1">
    <location>
        <begin position="309"/>
        <end position="405"/>
    </location>
</feature>
<feature type="compositionally biased region" description="Polar residues" evidence="1">
    <location>
        <begin position="314"/>
        <end position="339"/>
    </location>
</feature>
<keyword evidence="3" id="KW-1185">Reference proteome</keyword>
<dbReference type="EMBL" id="KC588374">
    <property type="protein sequence ID" value="AHJ14799.1"/>
    <property type="molecule type" value="Genomic_RNA"/>
</dbReference>
<feature type="compositionally biased region" description="Acidic residues" evidence="1">
    <location>
        <begin position="389"/>
        <end position="405"/>
    </location>
</feature>
<protein>
    <recommendedName>
        <fullName evidence="4">VP9</fullName>
    </recommendedName>
</protein>
<evidence type="ECO:0000256" key="1">
    <source>
        <dbReference type="SAM" id="MobiDB-lite"/>
    </source>
</evidence>
<name>W6EKD9_9REOV</name>
<dbReference type="OrthoDB" id="38343at10239"/>
<dbReference type="GeneID" id="18388472"/>
<evidence type="ECO:0008006" key="4">
    <source>
        <dbReference type="Google" id="ProtNLM"/>
    </source>
</evidence>
<feature type="compositionally biased region" description="Basic and acidic residues" evidence="1">
    <location>
        <begin position="366"/>
        <end position="388"/>
    </location>
</feature>
<evidence type="ECO:0000313" key="2">
    <source>
        <dbReference type="EMBL" id="AHJ14799.1"/>
    </source>
</evidence>
<reference evidence="2 3" key="1">
    <citation type="submission" date="2013-01" db="EMBL/GenBank/DDBJ databases">
        <title>Genome sequence of type 2 cypovirus, Inachis io cypovirus 2.</title>
        <authorList>
            <person name="Rao S."/>
            <person name="Carner G.G."/>
            <person name="Sutton G."/>
            <person name="Mertens P.P.C."/>
        </authorList>
    </citation>
    <scope>NUCLEOTIDE SEQUENCE [LARGE SCALE GENOMIC DNA]</scope>
</reference>
<dbReference type="Proteomes" id="UP000095968">
    <property type="component" value="Genome"/>
</dbReference>
<evidence type="ECO:0000313" key="3">
    <source>
        <dbReference type="Proteomes" id="UP000095968"/>
    </source>
</evidence>
<sequence>MSEPIVIVPGGSKGKPRPDVQYLPLQHALCRLNFNAKDTYDTKSIEYFILSNINEKDKYLLSWLSTGCVLMTDPGFTKGVVPGTGSKFICYLPMDLAVSLVTSLYNEIKQYSTYIINESVTVDESHLAKRREQDTATIARAAGFVYAGFVVIRSLMETQKKEKITPDTSMLNLHSMMLNLRDYDIFTTFGLPRKHLIDHYQQCSVRNLIRFGEISNYANGIPPEPTAYRPVLVQVFGTRKTARLEGCGQLKISCASGSYGGSGVAMVNTDVLFPGDVAPPDFTSFNATRDEIIDIAFSPEKVIRMTQKRLPAQKATTSSDGAAQTKKSQVPKPNTQTDSVADRKKNKKAANKQKSSEGVKSSNDGSESKVQSKKDKKTEPVKESHDSSSEDMGDDKSDEDCGDEH</sequence>
<feature type="compositionally biased region" description="Polar residues" evidence="1">
    <location>
        <begin position="356"/>
        <end position="365"/>
    </location>
</feature>
<organism evidence="2 3">
    <name type="scientific">Inachis io cypovirus 2</name>
    <dbReference type="NCBI Taxonomy" id="1382295"/>
    <lineage>
        <taxon>Viruses</taxon>
        <taxon>Riboviria</taxon>
        <taxon>Orthornavirae</taxon>
        <taxon>Duplornaviricota</taxon>
        <taxon>Resentoviricetes</taxon>
        <taxon>Reovirales</taxon>
        <taxon>Spinareoviridae</taxon>
        <taxon>Cypovirus</taxon>
        <taxon>Cypovirus inachidis</taxon>
        <taxon>Cypovirus 2</taxon>
    </lineage>
</organism>
<dbReference type="RefSeq" id="YP_009002591.1">
    <property type="nucleotide sequence ID" value="NC_023490.1"/>
</dbReference>
<dbReference type="KEGG" id="vg:18388472"/>
<accession>W6EKD9</accession>
<proteinExistence type="predicted"/>